<dbReference type="InterPro" id="IPR029063">
    <property type="entry name" value="SAM-dependent_MTases_sf"/>
</dbReference>
<dbReference type="InterPro" id="IPR001525">
    <property type="entry name" value="C5_MeTfrase"/>
</dbReference>
<keyword evidence="7" id="KW-1258">Restriction-modification system evasion by virus</keyword>
<keyword evidence="4 8" id="KW-0808">Transferase</keyword>
<evidence type="ECO:0000256" key="1">
    <source>
        <dbReference type="ARBA" id="ARBA00011975"/>
    </source>
</evidence>
<dbReference type="GO" id="GO:0052170">
    <property type="term" value="P:symbiont-mediated suppression of host innate immune response"/>
    <property type="evidence" value="ECO:0007669"/>
    <property type="project" value="UniProtKB-KW"/>
</dbReference>
<evidence type="ECO:0000313" key="9">
    <source>
        <dbReference type="EMBL" id="DAD79127.1"/>
    </source>
</evidence>
<dbReference type="GO" id="GO:0099018">
    <property type="term" value="P:symbiont-mediated evasion of host restriction-modification system"/>
    <property type="evidence" value="ECO:0007669"/>
    <property type="project" value="UniProtKB-KW"/>
</dbReference>
<dbReference type="GO" id="GO:0003886">
    <property type="term" value="F:DNA (cytosine-5-)-methyltransferase activity"/>
    <property type="evidence" value="ECO:0007669"/>
    <property type="project" value="UniProtKB-EC"/>
</dbReference>
<evidence type="ECO:0000256" key="4">
    <source>
        <dbReference type="ARBA" id="ARBA00022679"/>
    </source>
</evidence>
<name>A0A8S5MAL5_9CAUD</name>
<comment type="similarity">
    <text evidence="8">Belongs to the class I-like SAM-binding methyltransferase superfamily. C5-methyltransferase family.</text>
</comment>
<dbReference type="InterPro" id="IPR018117">
    <property type="entry name" value="C5_DNA_meth_AS"/>
</dbReference>
<dbReference type="SUPFAM" id="SSF53335">
    <property type="entry name" value="S-adenosyl-L-methionine-dependent methyltransferases"/>
    <property type="match status" value="1"/>
</dbReference>
<evidence type="ECO:0000256" key="5">
    <source>
        <dbReference type="ARBA" id="ARBA00022691"/>
    </source>
</evidence>
<keyword evidence="6" id="KW-0899">Viral immunoevasion</keyword>
<keyword evidence="5 8" id="KW-0949">S-adenosyl-L-methionine</keyword>
<dbReference type="NCBIfam" id="TIGR00675">
    <property type="entry name" value="dcm"/>
    <property type="match status" value="1"/>
</dbReference>
<evidence type="ECO:0000256" key="8">
    <source>
        <dbReference type="PROSITE-ProRule" id="PRU01016"/>
    </source>
</evidence>
<organism evidence="9">
    <name type="scientific">Siphoviridae sp. ctsDY37</name>
    <dbReference type="NCBI Taxonomy" id="2826483"/>
    <lineage>
        <taxon>Viruses</taxon>
        <taxon>Duplodnaviria</taxon>
        <taxon>Heunggongvirae</taxon>
        <taxon>Uroviricota</taxon>
        <taxon>Caudoviricetes</taxon>
    </lineage>
</organism>
<reference evidence="9" key="1">
    <citation type="journal article" date="2021" name="Proc. Natl. Acad. Sci. U.S.A.">
        <title>A Catalog of Tens of Thousands of Viruses from Human Metagenomes Reveals Hidden Associations with Chronic Diseases.</title>
        <authorList>
            <person name="Tisza M.J."/>
            <person name="Buck C.B."/>
        </authorList>
    </citation>
    <scope>NUCLEOTIDE SEQUENCE</scope>
    <source>
        <strain evidence="9">CtsDY37</strain>
    </source>
</reference>
<dbReference type="PANTHER" id="PTHR23068:SF25">
    <property type="entry name" value="DNA (CYTOSINE-5)-METHYLTRANSFERASE DRM2"/>
    <property type="match status" value="1"/>
</dbReference>
<dbReference type="Gene3D" id="3.40.50.150">
    <property type="entry name" value="Vaccinia Virus protein VP39"/>
    <property type="match status" value="1"/>
</dbReference>
<feature type="active site" evidence="8">
    <location>
        <position position="76"/>
    </location>
</feature>
<dbReference type="GO" id="GO:0032259">
    <property type="term" value="P:methylation"/>
    <property type="evidence" value="ECO:0007669"/>
    <property type="project" value="UniProtKB-KW"/>
</dbReference>
<proteinExistence type="inferred from homology"/>
<keyword evidence="2 8" id="KW-0489">Methyltransferase</keyword>
<evidence type="ECO:0000256" key="6">
    <source>
        <dbReference type="ARBA" id="ARBA00023280"/>
    </source>
</evidence>
<dbReference type="EMBL" id="BK014859">
    <property type="protein sequence ID" value="DAD79127.1"/>
    <property type="molecule type" value="Genomic_DNA"/>
</dbReference>
<protein>
    <recommendedName>
        <fullName evidence="1">DNA (cytosine-5-)-methyltransferase</fullName>
        <ecNumber evidence="1">2.1.1.37</ecNumber>
    </recommendedName>
</protein>
<dbReference type="InterPro" id="IPR050390">
    <property type="entry name" value="C5-Methyltransferase"/>
</dbReference>
<dbReference type="PROSITE" id="PS00094">
    <property type="entry name" value="C5_MTASE_1"/>
    <property type="match status" value="1"/>
</dbReference>
<keyword evidence="3" id="KW-0945">Host-virus interaction</keyword>
<dbReference type="EC" id="2.1.1.37" evidence="1"/>
<sequence>MINMNVLSLFDGISCGQIALQRAGIKVDKYYASEIKPSAIKCTQENFPNTIQIGDVTKLDLSKLDKIDLLIGGSPCQDLSIAVVMVKDKREGLDGQKSSLFYEYVRILKQLKPKYFLLENVANMSKQDKQLISSILGVEPIEINSNLVSYQNRNRYYWTNIPNVTQPQDKHINFQDYICKDHEKCKEFKVNKTPSRIKMWGDGVNGNCPNITKATKINCITTRQDRWKNAGLIEFEDFCRYLTTEELEQGQTLPIGYTKMLTKHQASNVIGDGWTVDVIAHIFKNLKEGDVQ</sequence>
<dbReference type="PANTHER" id="PTHR23068">
    <property type="entry name" value="DNA CYTOSINE-5- -METHYLTRANSFERASE 3-RELATED"/>
    <property type="match status" value="1"/>
</dbReference>
<evidence type="ECO:0000256" key="7">
    <source>
        <dbReference type="ARBA" id="ARBA00033479"/>
    </source>
</evidence>
<dbReference type="Pfam" id="PF00145">
    <property type="entry name" value="DNA_methylase"/>
    <property type="match status" value="1"/>
</dbReference>
<evidence type="ECO:0000256" key="3">
    <source>
        <dbReference type="ARBA" id="ARBA00022632"/>
    </source>
</evidence>
<evidence type="ECO:0000256" key="2">
    <source>
        <dbReference type="ARBA" id="ARBA00022603"/>
    </source>
</evidence>
<dbReference type="PROSITE" id="PS51679">
    <property type="entry name" value="SAM_MT_C5"/>
    <property type="match status" value="1"/>
</dbReference>
<accession>A0A8S5MAL5</accession>
<keyword evidence="3" id="KW-1090">Inhibition of host innate immune response by virus</keyword>